<comment type="caution">
    <text evidence="2">The sequence shown here is derived from an EMBL/GenBank/DDBJ whole genome shotgun (WGS) entry which is preliminary data.</text>
</comment>
<keyword evidence="1" id="KW-0812">Transmembrane</keyword>
<sequence length="157" mass="18583">MNKEKSMLYSLTFLGLALLPFALNKKPRKDWIIVFLLKTFISGFLGNIVAVRNWIEYPVRLFPKTFQSSVLFENLLFPVMCVFYNRTTYKSSVFGMLYQSIIYSLPMTVIEIILERGTKLITYHKWTWYYTFFSLTGTFLIVRWITGLIRLLTKSEQ</sequence>
<feature type="transmembrane region" description="Helical" evidence="1">
    <location>
        <begin position="31"/>
        <end position="54"/>
    </location>
</feature>
<feature type="transmembrane region" description="Helical" evidence="1">
    <location>
        <begin position="6"/>
        <end position="24"/>
    </location>
</feature>
<dbReference type="RefSeq" id="WP_285931492.1">
    <property type="nucleotide sequence ID" value="NZ_JASTZU010000027.1"/>
</dbReference>
<dbReference type="InterPro" id="IPR048147">
    <property type="entry name" value="CBO0543-like"/>
</dbReference>
<dbReference type="NCBIfam" id="NF041644">
    <property type="entry name" value="CBO0543_fam"/>
    <property type="match status" value="1"/>
</dbReference>
<accession>A0ABT7L3M4</accession>
<feature type="transmembrane region" description="Helical" evidence="1">
    <location>
        <begin position="96"/>
        <end position="114"/>
    </location>
</feature>
<gene>
    <name evidence="2" type="ORF">QQS35_08300</name>
</gene>
<evidence type="ECO:0000313" key="3">
    <source>
        <dbReference type="Proteomes" id="UP001235343"/>
    </source>
</evidence>
<name>A0ABT7L3M4_9BACI</name>
<reference evidence="2 3" key="1">
    <citation type="submission" date="2023-06" db="EMBL/GenBank/DDBJ databases">
        <title>Aquibacillus rhizosphaerae LR5S19.</title>
        <authorList>
            <person name="Sun J.-Q."/>
        </authorList>
    </citation>
    <scope>NUCLEOTIDE SEQUENCE [LARGE SCALE GENOMIC DNA]</scope>
    <source>
        <strain evidence="2 3">LR5S19</strain>
    </source>
</reference>
<dbReference type="EMBL" id="JASTZU010000027">
    <property type="protein sequence ID" value="MDL4840444.1"/>
    <property type="molecule type" value="Genomic_DNA"/>
</dbReference>
<evidence type="ECO:0000313" key="2">
    <source>
        <dbReference type="EMBL" id="MDL4840444.1"/>
    </source>
</evidence>
<protein>
    <submittedName>
        <fullName evidence="2">CBO0543 family protein</fullName>
    </submittedName>
</protein>
<keyword evidence="3" id="KW-1185">Reference proteome</keyword>
<dbReference type="Proteomes" id="UP001235343">
    <property type="component" value="Unassembled WGS sequence"/>
</dbReference>
<proteinExistence type="predicted"/>
<feature type="transmembrane region" description="Helical" evidence="1">
    <location>
        <begin position="126"/>
        <end position="145"/>
    </location>
</feature>
<keyword evidence="1" id="KW-1133">Transmembrane helix</keyword>
<organism evidence="2 3">
    <name type="scientific">Aquibacillus rhizosphaerae</name>
    <dbReference type="NCBI Taxonomy" id="3051431"/>
    <lineage>
        <taxon>Bacteria</taxon>
        <taxon>Bacillati</taxon>
        <taxon>Bacillota</taxon>
        <taxon>Bacilli</taxon>
        <taxon>Bacillales</taxon>
        <taxon>Bacillaceae</taxon>
        <taxon>Aquibacillus</taxon>
    </lineage>
</organism>
<evidence type="ECO:0000256" key="1">
    <source>
        <dbReference type="SAM" id="Phobius"/>
    </source>
</evidence>
<keyword evidence="1" id="KW-0472">Membrane</keyword>